<gene>
    <name evidence="6" type="ORF">PEGY_LOCUS3398</name>
</gene>
<comment type="subcellular location">
    <subcellularLocation>
        <location evidence="1">Cytoplasm</location>
    </subcellularLocation>
</comment>
<evidence type="ECO:0008006" key="8">
    <source>
        <dbReference type="Google" id="ProtNLM"/>
    </source>
</evidence>
<dbReference type="Pfam" id="PF13855">
    <property type="entry name" value="LRR_8"/>
    <property type="match status" value="1"/>
</dbReference>
<dbReference type="PROSITE" id="PS51450">
    <property type="entry name" value="LRR"/>
    <property type="match status" value="3"/>
</dbReference>
<dbReference type="Proteomes" id="UP001154252">
    <property type="component" value="Unassembled WGS sequence"/>
</dbReference>
<dbReference type="GO" id="GO:0005737">
    <property type="term" value="C:cytoplasm"/>
    <property type="evidence" value="ECO:0007669"/>
    <property type="project" value="UniProtKB-SubCell"/>
</dbReference>
<dbReference type="PANTHER" id="PTHR15454">
    <property type="entry name" value="NISCHARIN RELATED"/>
    <property type="match status" value="1"/>
</dbReference>
<feature type="region of interest" description="Disordered" evidence="5">
    <location>
        <begin position="672"/>
        <end position="706"/>
    </location>
</feature>
<dbReference type="InterPro" id="IPR001611">
    <property type="entry name" value="Leu-rich_rpt"/>
</dbReference>
<feature type="compositionally biased region" description="Basic residues" evidence="5">
    <location>
        <begin position="415"/>
        <end position="429"/>
    </location>
</feature>
<evidence type="ECO:0000256" key="4">
    <source>
        <dbReference type="ARBA" id="ARBA00022737"/>
    </source>
</evidence>
<dbReference type="AlphaFoldDB" id="A0A9W4K8T8"/>
<feature type="compositionally biased region" description="Low complexity" evidence="5">
    <location>
        <begin position="433"/>
        <end position="444"/>
    </location>
</feature>
<keyword evidence="3" id="KW-0433">Leucine-rich repeat</keyword>
<comment type="caution">
    <text evidence="6">The sequence shown here is derived from an EMBL/GenBank/DDBJ whole genome shotgun (WGS) entry which is preliminary data.</text>
</comment>
<evidence type="ECO:0000256" key="3">
    <source>
        <dbReference type="ARBA" id="ARBA00022614"/>
    </source>
</evidence>
<dbReference type="Pfam" id="PF00560">
    <property type="entry name" value="LRR_1"/>
    <property type="match status" value="1"/>
</dbReference>
<evidence type="ECO:0000313" key="6">
    <source>
        <dbReference type="EMBL" id="CAG8893148.1"/>
    </source>
</evidence>
<feature type="region of interest" description="Disordered" evidence="5">
    <location>
        <begin position="338"/>
        <end position="453"/>
    </location>
</feature>
<name>A0A9W4K8T8_9EURO</name>
<dbReference type="OrthoDB" id="676979at2759"/>
<feature type="compositionally biased region" description="Low complexity" evidence="5">
    <location>
        <begin position="758"/>
        <end position="769"/>
    </location>
</feature>
<dbReference type="FunFam" id="3.80.10.10:FF:000273">
    <property type="entry name" value="Leucine Rich Repeat domain protein"/>
    <property type="match status" value="1"/>
</dbReference>
<accession>A0A9W4K8T8</accession>
<proteinExistence type="predicted"/>
<evidence type="ECO:0000256" key="5">
    <source>
        <dbReference type="SAM" id="MobiDB-lite"/>
    </source>
</evidence>
<dbReference type="SUPFAM" id="SSF52075">
    <property type="entry name" value="Outer arm dynein light chain 1"/>
    <property type="match status" value="1"/>
</dbReference>
<feature type="region of interest" description="Disordered" evidence="5">
    <location>
        <begin position="642"/>
        <end position="661"/>
    </location>
</feature>
<reference evidence="6" key="1">
    <citation type="submission" date="2021-07" db="EMBL/GenBank/DDBJ databases">
        <authorList>
            <person name="Branca A.L. A."/>
        </authorList>
    </citation>
    <scope>NUCLEOTIDE SEQUENCE</scope>
</reference>
<feature type="compositionally biased region" description="Polar residues" evidence="5">
    <location>
        <begin position="350"/>
        <end position="371"/>
    </location>
</feature>
<sequence length="863" mass="94445">MRLINSSTPLLTLAFRASIARFFSGLIRVAQARCRLHLATSVELSIFRVLPVHHHTPVDAMEKINTGDGQLFIKNVASYVRTHEKALANALQLRRQPTKNAIPQSPSVPLTPGSSFASTSSTLAAAFSSAALKFMSQNAKTAKLTLTPHHLFYLLSRFEELTIAVGPMNIRLENIHTEVSQSYVSFLNKPQQSRGDRASIHSVSSVRSVMSGMTDLWSSFRIGSKDTPTKSDRAKAALEADLKYLYSAFTKIPCLRLAPDHRAPLISGYEEFPFDTAVPLHSFKNLSALEIIDLDYRSFYGWDRLSEQLRTLTIKRAHLDDPADLLTRIVLDDIDKRRRRSAKSQQSPSLGWTSSSSQPLHTPDQANSLSAPGSPIADTAFGTSTSPRSAPMLRGGSEGAKIRARAGSVSPTRPVTKHGHRRGQSRQIRRTGSASSESSEASTSHRNGSSTNLLADVLSPSKWRFLRHLGLPENSLTSVSAASLAPVANSLNSLDLSSNLLTEIPDGVASLVALRALNLSHCMIESLHSLTRNPLPAITVLTLRGNRLRSLAGIERLLSLERLDLRDNNLTDPTEIARLTSLPEIREIWVSGNPFVKTHSGYRVVIMNLFRRTPGYSEDMIIDGRGPGYTERKQLVERVAEPQAAPVVRSSPADESTVVQKSTISKVPNDLAISKPQEGEGDLHINGTQMKEGDGGTNRRKKLQRRRIVDISVDNPFTTDGLDNAGSKPLPALPVQQIQPPVDHPIVVPVDQPWRLDSAAQSGSSSIQSPEKPMHSPSPPLVQALQGKDRTMDEEFCRQQLEVLRQDVGHNWLTVLGENDWDNSHKDFAHSSGAGLDHSAHISTPPITRSNTQAILSGHALSG</sequence>
<keyword evidence="7" id="KW-1185">Reference proteome</keyword>
<dbReference type="EMBL" id="CAJVRC010000846">
    <property type="protein sequence ID" value="CAG8893148.1"/>
    <property type="molecule type" value="Genomic_DNA"/>
</dbReference>
<evidence type="ECO:0000256" key="2">
    <source>
        <dbReference type="ARBA" id="ARBA00022490"/>
    </source>
</evidence>
<evidence type="ECO:0000256" key="1">
    <source>
        <dbReference type="ARBA" id="ARBA00004496"/>
    </source>
</evidence>
<evidence type="ECO:0000313" key="7">
    <source>
        <dbReference type="Proteomes" id="UP001154252"/>
    </source>
</evidence>
<feature type="region of interest" description="Disordered" evidence="5">
    <location>
        <begin position="758"/>
        <end position="782"/>
    </location>
</feature>
<dbReference type="SMART" id="SM00369">
    <property type="entry name" value="LRR_TYP"/>
    <property type="match status" value="4"/>
</dbReference>
<dbReference type="InterPro" id="IPR032675">
    <property type="entry name" value="LRR_dom_sf"/>
</dbReference>
<organism evidence="6 7">
    <name type="scientific">Penicillium egyptiacum</name>
    <dbReference type="NCBI Taxonomy" id="1303716"/>
    <lineage>
        <taxon>Eukaryota</taxon>
        <taxon>Fungi</taxon>
        <taxon>Dikarya</taxon>
        <taxon>Ascomycota</taxon>
        <taxon>Pezizomycotina</taxon>
        <taxon>Eurotiomycetes</taxon>
        <taxon>Eurotiomycetidae</taxon>
        <taxon>Eurotiales</taxon>
        <taxon>Aspergillaceae</taxon>
        <taxon>Penicillium</taxon>
    </lineage>
</organism>
<keyword evidence="2" id="KW-0963">Cytoplasm</keyword>
<protein>
    <recommendedName>
        <fullName evidence="8">Leucine Rich Repeat domain protein</fullName>
    </recommendedName>
</protein>
<keyword evidence="4" id="KW-0677">Repeat</keyword>
<dbReference type="Gene3D" id="3.80.10.10">
    <property type="entry name" value="Ribonuclease Inhibitor"/>
    <property type="match status" value="1"/>
</dbReference>
<dbReference type="PANTHER" id="PTHR15454:SF69">
    <property type="entry name" value="SERINE_THREONINE-PROTEIN KINASE 11-INTERACTING PROTEIN"/>
    <property type="match status" value="1"/>
</dbReference>
<dbReference type="InterPro" id="IPR003591">
    <property type="entry name" value="Leu-rich_rpt_typical-subtyp"/>
</dbReference>